<feature type="compositionally biased region" description="Polar residues" evidence="1">
    <location>
        <begin position="7"/>
        <end position="17"/>
    </location>
</feature>
<dbReference type="EMBL" id="MOOE01000001">
    <property type="protein sequence ID" value="KAK1540020.1"/>
    <property type="molecule type" value="Genomic_DNA"/>
</dbReference>
<reference evidence="2 3" key="1">
    <citation type="submission" date="2016-10" db="EMBL/GenBank/DDBJ databases">
        <title>The genome sequence of Colletotrichum fioriniae PJ7.</title>
        <authorList>
            <person name="Baroncelli R."/>
        </authorList>
    </citation>
    <scope>NUCLEOTIDE SEQUENCE [LARGE SCALE GENOMIC DNA]</scope>
    <source>
        <strain evidence="2 3">IMI 309622</strain>
    </source>
</reference>
<organism evidence="2 3">
    <name type="scientific">Colletotrichum costaricense</name>
    <dbReference type="NCBI Taxonomy" id="1209916"/>
    <lineage>
        <taxon>Eukaryota</taxon>
        <taxon>Fungi</taxon>
        <taxon>Dikarya</taxon>
        <taxon>Ascomycota</taxon>
        <taxon>Pezizomycotina</taxon>
        <taxon>Sordariomycetes</taxon>
        <taxon>Hypocreomycetidae</taxon>
        <taxon>Glomerellales</taxon>
        <taxon>Glomerellaceae</taxon>
        <taxon>Colletotrichum</taxon>
        <taxon>Colletotrichum acutatum species complex</taxon>
    </lineage>
</organism>
<gene>
    <name evidence="2" type="ORF">CCOS01_01334</name>
</gene>
<protein>
    <submittedName>
        <fullName evidence="2">Uncharacterized protein</fullName>
    </submittedName>
</protein>
<dbReference type="GeneID" id="85333077"/>
<accession>A0AAI9ZAS2</accession>
<dbReference type="RefSeq" id="XP_060320968.1">
    <property type="nucleotide sequence ID" value="XM_060449530.1"/>
</dbReference>
<feature type="region of interest" description="Disordered" evidence="1">
    <location>
        <begin position="87"/>
        <end position="110"/>
    </location>
</feature>
<feature type="compositionally biased region" description="Polar residues" evidence="1">
    <location>
        <begin position="98"/>
        <end position="110"/>
    </location>
</feature>
<name>A0AAI9ZAS2_9PEZI</name>
<dbReference type="Proteomes" id="UP001240678">
    <property type="component" value="Unassembled WGS sequence"/>
</dbReference>
<evidence type="ECO:0000313" key="2">
    <source>
        <dbReference type="EMBL" id="KAK1540020.1"/>
    </source>
</evidence>
<keyword evidence="3" id="KW-1185">Reference proteome</keyword>
<evidence type="ECO:0000256" key="1">
    <source>
        <dbReference type="SAM" id="MobiDB-lite"/>
    </source>
</evidence>
<dbReference type="AlphaFoldDB" id="A0AAI9ZAS2"/>
<evidence type="ECO:0000313" key="3">
    <source>
        <dbReference type="Proteomes" id="UP001240678"/>
    </source>
</evidence>
<proteinExistence type="predicted"/>
<feature type="non-terminal residue" evidence="2">
    <location>
        <position position="1"/>
    </location>
</feature>
<sequence>KRKRIKLSSSDPSQLGQPPQCPRLDPLCPSALISHLLPVHNCQREHVGKVNPVRVLTLDFLKRWQRSKPTRSLAFLGDSKTYERANHIIPPPPPVSTGLPTVSSLQLPDY</sequence>
<comment type="caution">
    <text evidence="2">The sequence shown here is derived from an EMBL/GenBank/DDBJ whole genome shotgun (WGS) entry which is preliminary data.</text>
</comment>
<feature type="region of interest" description="Disordered" evidence="1">
    <location>
        <begin position="1"/>
        <end position="21"/>
    </location>
</feature>